<dbReference type="InterPro" id="IPR018728">
    <property type="entry name" value="DUF2268"/>
</dbReference>
<evidence type="ECO:0000259" key="1">
    <source>
        <dbReference type="Pfam" id="PF10026"/>
    </source>
</evidence>
<accession>A0ABT2EDA1</accession>
<dbReference type="Pfam" id="PF10026">
    <property type="entry name" value="DUF2268"/>
    <property type="match status" value="1"/>
</dbReference>
<dbReference type="Proteomes" id="UP001165542">
    <property type="component" value="Unassembled WGS sequence"/>
</dbReference>
<gene>
    <name evidence="2" type="ORF">LLY24_09500</name>
</gene>
<evidence type="ECO:0000313" key="3">
    <source>
        <dbReference type="Proteomes" id="UP001165542"/>
    </source>
</evidence>
<name>A0ABT2EDA1_9GAMM</name>
<keyword evidence="3" id="KW-1185">Reference proteome</keyword>
<feature type="domain" description="DUF2268" evidence="1">
    <location>
        <begin position="87"/>
        <end position="210"/>
    </location>
</feature>
<reference evidence="2" key="1">
    <citation type="submission" date="2021-11" db="EMBL/GenBank/DDBJ databases">
        <title>Halomonas sp., isolated from a coastal aquaculture zone in Dongshan Bay.</title>
        <authorList>
            <person name="Lin W."/>
        </authorList>
    </citation>
    <scope>NUCLEOTIDE SEQUENCE</scope>
    <source>
        <strain evidence="2">Yzlin-01</strain>
    </source>
</reference>
<dbReference type="RefSeq" id="WP_259036061.1">
    <property type="nucleotide sequence ID" value="NZ_JAJISC010000004.1"/>
</dbReference>
<proteinExistence type="predicted"/>
<protein>
    <submittedName>
        <fullName evidence="2">DUF2268 domain-containing protein</fullName>
    </submittedName>
</protein>
<sequence length="217" mass="24396">MITPLFLDTTEHRHFSLDSRVAIEGVCKATEPEVREHLPMLPDKLELACQTGTIVIPETGEMGLAISPTRVGWTVDERREEGIAAIARQQLRFTLFHELHHLARGWVIYRSDPPTSFMEGVVSEGLATVFEREVAGRHTPWGEYPAEVDTWVEELMALPVTAPYLPWMIQHTDGRRWIGYRAGTYIAERAIRASGISAAGLVHTPMEEVLRMAGVVR</sequence>
<dbReference type="EMBL" id="JAJISC010000004">
    <property type="protein sequence ID" value="MCS2609548.1"/>
    <property type="molecule type" value="Genomic_DNA"/>
</dbReference>
<organism evidence="2 3">
    <name type="scientific">Halomonas dongshanensis</name>
    <dbReference type="NCBI Taxonomy" id="2890835"/>
    <lineage>
        <taxon>Bacteria</taxon>
        <taxon>Pseudomonadati</taxon>
        <taxon>Pseudomonadota</taxon>
        <taxon>Gammaproteobacteria</taxon>
        <taxon>Oceanospirillales</taxon>
        <taxon>Halomonadaceae</taxon>
        <taxon>Halomonas</taxon>
    </lineage>
</organism>
<comment type="caution">
    <text evidence="2">The sequence shown here is derived from an EMBL/GenBank/DDBJ whole genome shotgun (WGS) entry which is preliminary data.</text>
</comment>
<evidence type="ECO:0000313" key="2">
    <source>
        <dbReference type="EMBL" id="MCS2609548.1"/>
    </source>
</evidence>